<sequence length="80" mass="9384">MGFGGESSFLMICDHLILWFVQEIDSFVQEFLLVVNRLPSCISTLQSLSKRPVPADLERLREFCCVNEARFQQLRRYWLG</sequence>
<keyword evidence="2" id="KW-1185">Reference proteome</keyword>
<organism evidence="1 2">
    <name type="scientific">Labeo rohita</name>
    <name type="common">Indian major carp</name>
    <name type="synonym">Cyprinus rohita</name>
    <dbReference type="NCBI Taxonomy" id="84645"/>
    <lineage>
        <taxon>Eukaryota</taxon>
        <taxon>Metazoa</taxon>
        <taxon>Chordata</taxon>
        <taxon>Craniata</taxon>
        <taxon>Vertebrata</taxon>
        <taxon>Euteleostomi</taxon>
        <taxon>Actinopterygii</taxon>
        <taxon>Neopterygii</taxon>
        <taxon>Teleostei</taxon>
        <taxon>Ostariophysi</taxon>
        <taxon>Cypriniformes</taxon>
        <taxon>Cyprinidae</taxon>
        <taxon>Labeoninae</taxon>
        <taxon>Labeonini</taxon>
        <taxon>Labeo</taxon>
    </lineage>
</organism>
<name>A0A498P6I9_LABRO</name>
<dbReference type="EMBL" id="QBIY01000734">
    <property type="protein sequence ID" value="RXN39516.1"/>
    <property type="molecule type" value="Genomic_DNA"/>
</dbReference>
<accession>A0A498P6I9</accession>
<comment type="caution">
    <text evidence="1">The sequence shown here is derived from an EMBL/GenBank/DDBJ whole genome shotgun (WGS) entry which is preliminary data.</text>
</comment>
<evidence type="ECO:0000313" key="1">
    <source>
        <dbReference type="EMBL" id="RXN39516.1"/>
    </source>
</evidence>
<reference evidence="1 2" key="1">
    <citation type="submission" date="2018-03" db="EMBL/GenBank/DDBJ databases">
        <title>Draft genome sequence of Rohu Carp (Labeo rohita).</title>
        <authorList>
            <person name="Das P."/>
            <person name="Kushwaha B."/>
            <person name="Joshi C.G."/>
            <person name="Kumar D."/>
            <person name="Nagpure N.S."/>
            <person name="Sahoo L."/>
            <person name="Das S.P."/>
            <person name="Bit A."/>
            <person name="Patnaik S."/>
            <person name="Meher P.K."/>
            <person name="Jayasankar P."/>
            <person name="Koringa P.G."/>
            <person name="Patel N.V."/>
            <person name="Hinsu A.T."/>
            <person name="Kumar R."/>
            <person name="Pandey M."/>
            <person name="Agarwal S."/>
            <person name="Srivastava S."/>
            <person name="Singh M."/>
            <person name="Iquebal M.A."/>
            <person name="Jaiswal S."/>
            <person name="Angadi U.B."/>
            <person name="Kumar N."/>
            <person name="Raza M."/>
            <person name="Shah T.M."/>
            <person name="Rai A."/>
            <person name="Jena J.K."/>
        </authorList>
    </citation>
    <scope>NUCLEOTIDE SEQUENCE [LARGE SCALE GENOMIC DNA]</scope>
    <source>
        <strain evidence="1">DASCIFA01</strain>
        <tissue evidence="1">Testis</tissue>
    </source>
</reference>
<proteinExistence type="predicted"/>
<dbReference type="Proteomes" id="UP000290572">
    <property type="component" value="Unassembled WGS sequence"/>
</dbReference>
<evidence type="ECO:0000313" key="2">
    <source>
        <dbReference type="Proteomes" id="UP000290572"/>
    </source>
</evidence>
<protein>
    <submittedName>
        <fullName evidence="1">Guanine nucleotide exchange factor DBS-like protein</fullName>
    </submittedName>
</protein>
<gene>
    <name evidence="1" type="ORF">ROHU_000103</name>
</gene>
<dbReference type="AlphaFoldDB" id="A0A498P6I9"/>
<dbReference type="STRING" id="84645.A0A498P6I9"/>